<comment type="caution">
    <text evidence="2">The sequence shown here is derived from an EMBL/GenBank/DDBJ whole genome shotgun (WGS) entry which is preliminary data.</text>
</comment>
<accession>A0ABV9BVE8</accession>
<evidence type="ECO:0000313" key="3">
    <source>
        <dbReference type="Proteomes" id="UP001595990"/>
    </source>
</evidence>
<evidence type="ECO:0008006" key="4">
    <source>
        <dbReference type="Google" id="ProtNLM"/>
    </source>
</evidence>
<feature type="region of interest" description="Disordered" evidence="1">
    <location>
        <begin position="1"/>
        <end position="39"/>
    </location>
</feature>
<dbReference type="EMBL" id="JBHSFS010000029">
    <property type="protein sequence ID" value="MFC4517977.1"/>
    <property type="molecule type" value="Genomic_DNA"/>
</dbReference>
<feature type="region of interest" description="Disordered" evidence="1">
    <location>
        <begin position="52"/>
        <end position="72"/>
    </location>
</feature>
<gene>
    <name evidence="2" type="ORF">ACFPEN_34490</name>
</gene>
<keyword evidence="3" id="KW-1185">Reference proteome</keyword>
<evidence type="ECO:0000313" key="2">
    <source>
        <dbReference type="EMBL" id="MFC4517977.1"/>
    </source>
</evidence>
<dbReference type="Proteomes" id="UP001595990">
    <property type="component" value="Unassembled WGS sequence"/>
</dbReference>
<organism evidence="2 3">
    <name type="scientific">Streptomyces ehimensis</name>
    <dbReference type="NCBI Taxonomy" id="68195"/>
    <lineage>
        <taxon>Bacteria</taxon>
        <taxon>Bacillati</taxon>
        <taxon>Actinomycetota</taxon>
        <taxon>Actinomycetes</taxon>
        <taxon>Kitasatosporales</taxon>
        <taxon>Streptomycetaceae</taxon>
        <taxon>Streptomyces</taxon>
    </lineage>
</organism>
<sequence>MSPKRGDRAAPPLAEDERDVRSANGDAAKGWEQLGTQAPGNTRAAWQLMRTGPAPATRTERHHRLKGELARGTHRREVMDRWQIEVTASGRIWHLLDLAAQ</sequence>
<proteinExistence type="predicted"/>
<name>A0ABV9BVE8_9ACTN</name>
<dbReference type="RefSeq" id="WP_417924376.1">
    <property type="nucleotide sequence ID" value="NZ_JBHSFS010000029.1"/>
</dbReference>
<evidence type="ECO:0000256" key="1">
    <source>
        <dbReference type="SAM" id="MobiDB-lite"/>
    </source>
</evidence>
<protein>
    <recommendedName>
        <fullName evidence="4">Transposase</fullName>
    </recommendedName>
</protein>
<reference evidence="3" key="1">
    <citation type="journal article" date="2019" name="Int. J. Syst. Evol. Microbiol.">
        <title>The Global Catalogue of Microorganisms (GCM) 10K type strain sequencing project: providing services to taxonomists for standard genome sequencing and annotation.</title>
        <authorList>
            <consortium name="The Broad Institute Genomics Platform"/>
            <consortium name="The Broad Institute Genome Sequencing Center for Infectious Disease"/>
            <person name="Wu L."/>
            <person name="Ma J."/>
        </authorList>
    </citation>
    <scope>NUCLEOTIDE SEQUENCE [LARGE SCALE GENOMIC DNA]</scope>
    <source>
        <strain evidence="3">CECT 8064</strain>
    </source>
</reference>